<proteinExistence type="predicted"/>
<evidence type="ECO:0000313" key="2">
    <source>
        <dbReference type="Proteomes" id="UP001056120"/>
    </source>
</evidence>
<gene>
    <name evidence="1" type="ORF">L1987_64789</name>
</gene>
<protein>
    <submittedName>
        <fullName evidence="1">Uncharacterized protein</fullName>
    </submittedName>
</protein>
<sequence length="107" mass="12004">MGQPWLPSFHQNNEKRTITVTRERVVKETTFSTTHEKTQVPINDGPSIPVVPTAEAGGESIPKDVTRYIDVELKLRGRDMRALGLLIMLLPSEIYHNLNTHASAIDL</sequence>
<reference evidence="2" key="1">
    <citation type="journal article" date="2022" name="Mol. Ecol. Resour.">
        <title>The genomes of chicory, endive, great burdock and yacon provide insights into Asteraceae palaeo-polyploidization history and plant inulin production.</title>
        <authorList>
            <person name="Fan W."/>
            <person name="Wang S."/>
            <person name="Wang H."/>
            <person name="Wang A."/>
            <person name="Jiang F."/>
            <person name="Liu H."/>
            <person name="Zhao H."/>
            <person name="Xu D."/>
            <person name="Zhang Y."/>
        </authorList>
    </citation>
    <scope>NUCLEOTIDE SEQUENCE [LARGE SCALE GENOMIC DNA]</scope>
    <source>
        <strain evidence="2">cv. Yunnan</strain>
    </source>
</reference>
<evidence type="ECO:0000313" key="1">
    <source>
        <dbReference type="EMBL" id="KAI3725017.1"/>
    </source>
</evidence>
<accession>A0ACB9BSQ2</accession>
<dbReference type="Proteomes" id="UP001056120">
    <property type="component" value="Linkage Group LG22"/>
</dbReference>
<comment type="caution">
    <text evidence="1">The sequence shown here is derived from an EMBL/GenBank/DDBJ whole genome shotgun (WGS) entry which is preliminary data.</text>
</comment>
<dbReference type="EMBL" id="CM042039">
    <property type="protein sequence ID" value="KAI3725017.1"/>
    <property type="molecule type" value="Genomic_DNA"/>
</dbReference>
<name>A0ACB9BSQ2_9ASTR</name>
<organism evidence="1 2">
    <name type="scientific">Smallanthus sonchifolius</name>
    <dbReference type="NCBI Taxonomy" id="185202"/>
    <lineage>
        <taxon>Eukaryota</taxon>
        <taxon>Viridiplantae</taxon>
        <taxon>Streptophyta</taxon>
        <taxon>Embryophyta</taxon>
        <taxon>Tracheophyta</taxon>
        <taxon>Spermatophyta</taxon>
        <taxon>Magnoliopsida</taxon>
        <taxon>eudicotyledons</taxon>
        <taxon>Gunneridae</taxon>
        <taxon>Pentapetalae</taxon>
        <taxon>asterids</taxon>
        <taxon>campanulids</taxon>
        <taxon>Asterales</taxon>
        <taxon>Asteraceae</taxon>
        <taxon>Asteroideae</taxon>
        <taxon>Heliantheae alliance</taxon>
        <taxon>Millerieae</taxon>
        <taxon>Smallanthus</taxon>
    </lineage>
</organism>
<reference evidence="1 2" key="2">
    <citation type="journal article" date="2022" name="Mol. Ecol. Resour.">
        <title>The genomes of chicory, endive, great burdock and yacon provide insights into Asteraceae paleo-polyploidization history and plant inulin production.</title>
        <authorList>
            <person name="Fan W."/>
            <person name="Wang S."/>
            <person name="Wang H."/>
            <person name="Wang A."/>
            <person name="Jiang F."/>
            <person name="Liu H."/>
            <person name="Zhao H."/>
            <person name="Xu D."/>
            <person name="Zhang Y."/>
        </authorList>
    </citation>
    <scope>NUCLEOTIDE SEQUENCE [LARGE SCALE GENOMIC DNA]</scope>
    <source>
        <strain evidence="2">cv. Yunnan</strain>
        <tissue evidence="1">Leaves</tissue>
    </source>
</reference>
<keyword evidence="2" id="KW-1185">Reference proteome</keyword>